<accession>A0A0K1QGE6</accession>
<dbReference type="SUPFAM" id="SSF52499">
    <property type="entry name" value="Isochorismatase-like hydrolases"/>
    <property type="match status" value="1"/>
</dbReference>
<dbReference type="InterPro" id="IPR000868">
    <property type="entry name" value="Isochorismatase-like_dom"/>
</dbReference>
<name>A0A0K1QGE6_9BACT</name>
<dbReference type="InterPro" id="IPR036380">
    <property type="entry name" value="Isochorismatase-like_sf"/>
</dbReference>
<gene>
    <name evidence="3" type="ORF">AKJ09_11380</name>
</gene>
<sequence length="264" mass="28264">MSDPKDAPNAEEQLAELAAFALAARPERVEDGILMLAPPGLREGVRSVRETVAVLGLAEAPVEPPPSVRSRILETIAGRRAPRRAVVVIDMINDHLKPGALLEVPRARAIVQALRTRLDEARASGIPIIYVVDEHEPDDPDLDAWGAHAVKGTAGTEIWSELAPRTGEAVVKKPSYSAFFQSELGRTLDDLRIDTLVLTGCLTEIGLMATATDAMQQGYAIEVPLDSQAGSAPELELSAVGTMNTMAPFGPARKARLERLDAQA</sequence>
<dbReference type="PANTHER" id="PTHR43540">
    <property type="entry name" value="PEROXYUREIDOACRYLATE/UREIDOACRYLATE AMIDOHYDROLASE-RELATED"/>
    <property type="match status" value="1"/>
</dbReference>
<keyword evidence="1" id="KW-0378">Hydrolase</keyword>
<dbReference type="KEGG" id="llu:AKJ09_11380"/>
<dbReference type="Gene3D" id="1.10.10.1320">
    <property type="entry name" value="Anti-sigma factor, zinc-finger domain"/>
    <property type="match status" value="1"/>
</dbReference>
<dbReference type="STRING" id="1391654.AKJ09_11380"/>
<dbReference type="PANTHER" id="PTHR43540:SF6">
    <property type="entry name" value="ISOCHORISMATASE-LIKE DOMAIN-CONTAINING PROTEIN"/>
    <property type="match status" value="1"/>
</dbReference>
<dbReference type="Pfam" id="PF00857">
    <property type="entry name" value="Isochorismatase"/>
    <property type="match status" value="1"/>
</dbReference>
<reference evidence="3 4" key="1">
    <citation type="submission" date="2015-08" db="EMBL/GenBank/DDBJ databases">
        <authorList>
            <person name="Babu N.S."/>
            <person name="Beckwith C.J."/>
            <person name="Beseler K.G."/>
            <person name="Brison A."/>
            <person name="Carone J.V."/>
            <person name="Caskin T.P."/>
            <person name="Diamond M."/>
            <person name="Durham M.E."/>
            <person name="Foxe J.M."/>
            <person name="Go M."/>
            <person name="Henderson B.A."/>
            <person name="Jones I.B."/>
            <person name="McGettigan J.A."/>
            <person name="Micheletti S.J."/>
            <person name="Nasrallah M.E."/>
            <person name="Ortiz D."/>
            <person name="Piller C.R."/>
            <person name="Privatt S.R."/>
            <person name="Schneider S.L."/>
            <person name="Sharp S."/>
            <person name="Smith T.C."/>
            <person name="Stanton J.D."/>
            <person name="Ullery H.E."/>
            <person name="Wilson R.J."/>
            <person name="Serrano M.G."/>
            <person name="Buck G."/>
            <person name="Lee V."/>
            <person name="Wang Y."/>
            <person name="Carvalho R."/>
            <person name="Voegtly L."/>
            <person name="Shi R."/>
            <person name="Duckworth R."/>
            <person name="Johnson A."/>
            <person name="Loviza R."/>
            <person name="Walstead R."/>
            <person name="Shah Z."/>
            <person name="Kiflezghi M."/>
            <person name="Wade K."/>
            <person name="Ball S.L."/>
            <person name="Bradley K.W."/>
            <person name="Asai D.J."/>
            <person name="Bowman C.A."/>
            <person name="Russell D.A."/>
            <person name="Pope W.H."/>
            <person name="Jacobs-Sera D."/>
            <person name="Hendrix R.W."/>
            <person name="Hatfull G.F."/>
        </authorList>
    </citation>
    <scope>NUCLEOTIDE SEQUENCE [LARGE SCALE GENOMIC DNA]</scope>
    <source>
        <strain evidence="3 4">DSM 27648</strain>
    </source>
</reference>
<keyword evidence="4" id="KW-1185">Reference proteome</keyword>
<dbReference type="RefSeq" id="WP_146655290.1">
    <property type="nucleotide sequence ID" value="NZ_CP012333.1"/>
</dbReference>
<evidence type="ECO:0000259" key="2">
    <source>
        <dbReference type="Pfam" id="PF00857"/>
    </source>
</evidence>
<dbReference type="EMBL" id="CP012333">
    <property type="protein sequence ID" value="AKV04717.1"/>
    <property type="molecule type" value="Genomic_DNA"/>
</dbReference>
<dbReference type="GO" id="GO:0016787">
    <property type="term" value="F:hydrolase activity"/>
    <property type="evidence" value="ECO:0007669"/>
    <property type="project" value="UniProtKB-KW"/>
</dbReference>
<evidence type="ECO:0000313" key="3">
    <source>
        <dbReference type="EMBL" id="AKV04717.1"/>
    </source>
</evidence>
<feature type="domain" description="Isochorismatase-like" evidence="2">
    <location>
        <begin position="85"/>
        <end position="244"/>
    </location>
</feature>
<dbReference type="OrthoDB" id="9791276at2"/>
<dbReference type="Proteomes" id="UP000064967">
    <property type="component" value="Chromosome"/>
</dbReference>
<protein>
    <submittedName>
        <fullName evidence="3">Nicotinamidase</fullName>
    </submittedName>
</protein>
<dbReference type="AlphaFoldDB" id="A0A0K1QGE6"/>
<dbReference type="CDD" id="cd00431">
    <property type="entry name" value="cysteine_hydrolases"/>
    <property type="match status" value="1"/>
</dbReference>
<dbReference type="InterPro" id="IPR050272">
    <property type="entry name" value="Isochorismatase-like_hydrls"/>
</dbReference>
<evidence type="ECO:0000256" key="1">
    <source>
        <dbReference type="ARBA" id="ARBA00022801"/>
    </source>
</evidence>
<dbReference type="Gene3D" id="3.40.50.850">
    <property type="entry name" value="Isochorismatase-like"/>
    <property type="match status" value="1"/>
</dbReference>
<proteinExistence type="predicted"/>
<dbReference type="InterPro" id="IPR041916">
    <property type="entry name" value="Anti_sigma_zinc_sf"/>
</dbReference>
<organism evidence="3 4">
    <name type="scientific">Labilithrix luteola</name>
    <dbReference type="NCBI Taxonomy" id="1391654"/>
    <lineage>
        <taxon>Bacteria</taxon>
        <taxon>Pseudomonadati</taxon>
        <taxon>Myxococcota</taxon>
        <taxon>Polyangia</taxon>
        <taxon>Polyangiales</taxon>
        <taxon>Labilitrichaceae</taxon>
        <taxon>Labilithrix</taxon>
    </lineage>
</organism>
<evidence type="ECO:0000313" key="4">
    <source>
        <dbReference type="Proteomes" id="UP000064967"/>
    </source>
</evidence>